<reference evidence="2 3" key="1">
    <citation type="submission" date="2017-07" db="EMBL/GenBank/DDBJ databases">
        <title>The new phylogeny of genus Mycobacterium.</title>
        <authorList>
            <person name="Tortoli E."/>
            <person name="Trovato A."/>
            <person name="Cirillo D.M."/>
        </authorList>
    </citation>
    <scope>NUCLEOTIDE SEQUENCE [LARGE SCALE GENOMIC DNA]</scope>
    <source>
        <strain evidence="2 3">ATCC 33027</strain>
    </source>
</reference>
<dbReference type="PANTHER" id="PTHR40761">
    <property type="entry name" value="CONSERVED INTEGRAL MEMBRANE ALANINE VALINE AND LEUCINE RICH PROTEIN-RELATED"/>
    <property type="match status" value="1"/>
</dbReference>
<organism evidence="2 3">
    <name type="scientific">Mycolicibacterium sphagni</name>
    <dbReference type="NCBI Taxonomy" id="1786"/>
    <lineage>
        <taxon>Bacteria</taxon>
        <taxon>Bacillati</taxon>
        <taxon>Actinomycetota</taxon>
        <taxon>Actinomycetes</taxon>
        <taxon>Mycobacteriales</taxon>
        <taxon>Mycobacteriaceae</taxon>
        <taxon>Mycolicibacterium</taxon>
    </lineage>
</organism>
<evidence type="ECO:0000313" key="3">
    <source>
        <dbReference type="Proteomes" id="UP000216063"/>
    </source>
</evidence>
<name>A0A255DUU7_9MYCO</name>
<dbReference type="PANTHER" id="PTHR40761:SF1">
    <property type="entry name" value="CONSERVED INTEGRAL MEMBRANE ALANINE VALINE AND LEUCINE RICH PROTEIN-RELATED"/>
    <property type="match status" value="1"/>
</dbReference>
<feature type="transmembrane region" description="Helical" evidence="1">
    <location>
        <begin position="228"/>
        <end position="248"/>
    </location>
</feature>
<dbReference type="AlphaFoldDB" id="A0A255DUU7"/>
<comment type="caution">
    <text evidence="2">The sequence shown here is derived from an EMBL/GenBank/DDBJ whole genome shotgun (WGS) entry which is preliminary data.</text>
</comment>
<dbReference type="NCBIfam" id="NF038012">
    <property type="entry name" value="DMT_1"/>
    <property type="match status" value="1"/>
</dbReference>
<feature type="transmembrane region" description="Helical" evidence="1">
    <location>
        <begin position="134"/>
        <end position="155"/>
    </location>
</feature>
<evidence type="ECO:0000313" key="2">
    <source>
        <dbReference type="EMBL" id="OYN82820.1"/>
    </source>
</evidence>
<evidence type="ECO:0000256" key="1">
    <source>
        <dbReference type="SAM" id="Phobius"/>
    </source>
</evidence>
<proteinExistence type="predicted"/>
<feature type="transmembrane region" description="Helical" evidence="1">
    <location>
        <begin position="104"/>
        <end position="122"/>
    </location>
</feature>
<feature type="transmembrane region" description="Helical" evidence="1">
    <location>
        <begin position="260"/>
        <end position="278"/>
    </location>
</feature>
<dbReference type="OrthoDB" id="4761185at2"/>
<keyword evidence="1" id="KW-0812">Transmembrane</keyword>
<dbReference type="Proteomes" id="UP000216063">
    <property type="component" value="Unassembled WGS sequence"/>
</dbReference>
<evidence type="ECO:0008006" key="4">
    <source>
        <dbReference type="Google" id="ProtNLM"/>
    </source>
</evidence>
<dbReference type="EMBL" id="NOZR01000001">
    <property type="protein sequence ID" value="OYN82820.1"/>
    <property type="molecule type" value="Genomic_DNA"/>
</dbReference>
<dbReference type="RefSeq" id="WP_094475535.1">
    <property type="nucleotide sequence ID" value="NZ_JACKSC010000349.1"/>
</dbReference>
<gene>
    <name evidence="2" type="ORF">CG716_01030</name>
</gene>
<keyword evidence="1" id="KW-1133">Transmembrane helix</keyword>
<protein>
    <recommendedName>
        <fullName evidence="4">Multidrug DMT transporter permease</fullName>
    </recommendedName>
</protein>
<keyword evidence="1" id="KW-0472">Membrane</keyword>
<keyword evidence="3" id="KW-1185">Reference proteome</keyword>
<dbReference type="InterPro" id="IPR037185">
    <property type="entry name" value="EmrE-like"/>
</dbReference>
<feature type="transmembrane region" description="Helical" evidence="1">
    <location>
        <begin position="162"/>
        <end position="183"/>
    </location>
</feature>
<feature type="transmembrane region" description="Helical" evidence="1">
    <location>
        <begin position="63"/>
        <end position="92"/>
    </location>
</feature>
<dbReference type="SUPFAM" id="SSF103481">
    <property type="entry name" value="Multidrug resistance efflux transporter EmrE"/>
    <property type="match status" value="1"/>
</dbReference>
<sequence>MHRSDIATLFALGAALMIAVGDVIQQRSAHDVTDEPVGTVALFLQLLRDKQWWLGSLVAAGGFGLQAAALAFGSVLLVQALIVTSLLFALPLSARFAGRRITRYQWMWAVLLAIAVAVIVTVGDPSKGQSRAGLQTWTWVIATLGPFLLLCLLGARLYKGKPVAAVLLGVVAGSLWGLFAVLMKGVVDQLDNGIWAVLKLPELYPWAAVAVVATAVQQASFRAGSMAASLPAVTVSEPLVASVLGVAILGEMLRPGRSGWAFLVVAVVVMIAATVELARTEAAPAPEGAPTSSG</sequence>
<accession>A0A255DUU7</accession>
<feature type="transmembrane region" description="Helical" evidence="1">
    <location>
        <begin position="203"/>
        <end position="221"/>
    </location>
</feature>